<dbReference type="Gene3D" id="1.25.40.10">
    <property type="entry name" value="Tetratricopeptide repeat domain"/>
    <property type="match status" value="1"/>
</dbReference>
<dbReference type="EMBL" id="VSSQ01000060">
    <property type="protein sequence ID" value="MPL71528.1"/>
    <property type="molecule type" value="Genomic_DNA"/>
</dbReference>
<dbReference type="InterPro" id="IPR011990">
    <property type="entry name" value="TPR-like_helical_dom_sf"/>
</dbReference>
<gene>
    <name evidence="1" type="ORF">SDC9_17305</name>
</gene>
<evidence type="ECO:0008006" key="2">
    <source>
        <dbReference type="Google" id="ProtNLM"/>
    </source>
</evidence>
<protein>
    <recommendedName>
        <fullName evidence="2">Beta-barrel assembly-enhancing protease</fullName>
    </recommendedName>
</protein>
<accession>A0A644TX71</accession>
<comment type="caution">
    <text evidence="1">The sequence shown here is derived from an EMBL/GenBank/DDBJ whole genome shotgun (WGS) entry which is preliminary data.</text>
</comment>
<dbReference type="PANTHER" id="PTHR12558">
    <property type="entry name" value="CELL DIVISION CYCLE 16,23,27"/>
    <property type="match status" value="1"/>
</dbReference>
<organism evidence="1">
    <name type="scientific">bioreactor metagenome</name>
    <dbReference type="NCBI Taxonomy" id="1076179"/>
    <lineage>
        <taxon>unclassified sequences</taxon>
        <taxon>metagenomes</taxon>
        <taxon>ecological metagenomes</taxon>
    </lineage>
</organism>
<dbReference type="InterPro" id="IPR019734">
    <property type="entry name" value="TPR_rpt"/>
</dbReference>
<dbReference type="SMART" id="SM00028">
    <property type="entry name" value="TPR"/>
    <property type="match status" value="3"/>
</dbReference>
<sequence length="717" mass="79838">MRVREGNLTQQYFCDYLAMIAGDTYETKAGHEDIVLANLFLHRMSVDGGFHARVLFAILGHESDRALLINLFKEVSDEAYAPLPLDEWLKSEYDSAVKNADVPRKTALSAMLRSQIAGTNMSAEIVSAFKSPYPESWWQLKSRRLTVDEIENADIYFGVGRRPFWHSFPLDEYASFLSGAEPLSPEIIYDIVVCVAGDWFSTLTREEKIIWLNMPRTTPEEWAKYAAPLLALEIPGPAMGTANWLYASGNHDSALDLYAGITLAFPHTPAEKTAFELMGAILREFGDADYAFESYKSAFLLARNEGPYQTALGLKNLCEVGEDLGEDMRDYYIRIASIAEELPSAERVKLYFDLASSARKKYQYADEYAYLERIIGEEEPEEPYFSRALSRISEMNRSLDENGKPDVTLLSAKDREEQAGMLRSRGDAAYFGFDPVCALYWYNRADMITGTSSPGKKFRAAVAAGLYAEAKEYASTSAEKAVVLVMEGAPPHLIARELNTAVTDAWKTGGDIQKIVTPAMTLLPAKDRMRVCEILTDRSTRDDEKSLVCSGLGHCCMNLGMPDEARQMFRSALRANPTNPVRARIHAELGWLEYETGNFEGSSEAYLSALKHNERFPAAWAGLAKACIRTSRFEEAHAALENAVRQHPVNTSYQEMRDAVLAILAHPVDETADQLFALNEAAGLPAAAALFSEKSPSGFRKESWDAASAADVFAYRN</sequence>
<proteinExistence type="predicted"/>
<evidence type="ECO:0000313" key="1">
    <source>
        <dbReference type="EMBL" id="MPL71528.1"/>
    </source>
</evidence>
<reference evidence="1" key="1">
    <citation type="submission" date="2019-08" db="EMBL/GenBank/DDBJ databases">
        <authorList>
            <person name="Kucharzyk K."/>
            <person name="Murdoch R.W."/>
            <person name="Higgins S."/>
            <person name="Loffler F."/>
        </authorList>
    </citation>
    <scope>NUCLEOTIDE SEQUENCE</scope>
</reference>
<dbReference type="AlphaFoldDB" id="A0A644TX71"/>
<dbReference type="PROSITE" id="PS50005">
    <property type="entry name" value="TPR"/>
    <property type="match status" value="1"/>
</dbReference>
<dbReference type="Pfam" id="PF13181">
    <property type="entry name" value="TPR_8"/>
    <property type="match status" value="1"/>
</dbReference>
<dbReference type="SUPFAM" id="SSF48452">
    <property type="entry name" value="TPR-like"/>
    <property type="match status" value="1"/>
</dbReference>
<dbReference type="Pfam" id="PF13432">
    <property type="entry name" value="TPR_16"/>
    <property type="match status" value="1"/>
</dbReference>
<name>A0A644TX71_9ZZZZ</name>
<dbReference type="PANTHER" id="PTHR12558:SF13">
    <property type="entry name" value="CELL DIVISION CYCLE PROTEIN 27 HOMOLOG"/>
    <property type="match status" value="1"/>
</dbReference>